<dbReference type="SFLD" id="SFLDG00358">
    <property type="entry name" value="Main_(cytGST)"/>
    <property type="match status" value="1"/>
</dbReference>
<evidence type="ECO:0000259" key="3">
    <source>
        <dbReference type="PROSITE" id="PS50405"/>
    </source>
</evidence>
<dbReference type="Pfam" id="PF13409">
    <property type="entry name" value="GST_N_2"/>
    <property type="match status" value="1"/>
</dbReference>
<dbReference type="SUPFAM" id="SSF52833">
    <property type="entry name" value="Thioredoxin-like"/>
    <property type="match status" value="1"/>
</dbReference>
<feature type="domain" description="GST C-terminal" evidence="3">
    <location>
        <begin position="112"/>
        <end position="253"/>
    </location>
</feature>
<sequence length="257" mass="28690">MAATNNKGASITLYWLEQSRSHRIAWLLEELNLSYGLKTFKRGSDMLAPAELKNIHPLGKSPVISIESPATSKPLVLAESGAIVEFLCDNFGGEKLIPNKYAPGKEGQIGGESESWLRYRFYMHYAEGSLMPVMFLTLLVYRIRNAPVPFFIKPIPWIVASQIESQFLTRNQEAHFSFLEDQLKTAPDGGKFLCGKELTAADILMSFPLIAGADRGVFTKDKYPELTAYTNRLQETEGYKKAVAKIEQVEGSFQASL</sequence>
<dbReference type="Proteomes" id="UP001583193">
    <property type="component" value="Unassembled WGS sequence"/>
</dbReference>
<keyword evidence="4" id="KW-0808">Transferase</keyword>
<evidence type="ECO:0000256" key="1">
    <source>
        <dbReference type="ARBA" id="ARBA00007409"/>
    </source>
</evidence>
<dbReference type="InterPro" id="IPR036249">
    <property type="entry name" value="Thioredoxin-like_sf"/>
</dbReference>
<dbReference type="Pfam" id="PF00043">
    <property type="entry name" value="GST_C"/>
    <property type="match status" value="1"/>
</dbReference>
<dbReference type="EC" id="2.5.1.18" evidence="4"/>
<dbReference type="PROSITE" id="PS50404">
    <property type="entry name" value="GST_NTER"/>
    <property type="match status" value="1"/>
</dbReference>
<dbReference type="PROSITE" id="PS50405">
    <property type="entry name" value="GST_CTER"/>
    <property type="match status" value="1"/>
</dbReference>
<protein>
    <submittedName>
        <fullName evidence="4">Bifunctional glutathione transferase/peroxidase</fullName>
        <ecNumber evidence="4">2.5.1.18</ecNumber>
    </submittedName>
</protein>
<dbReference type="SFLD" id="SFLDS00019">
    <property type="entry name" value="Glutathione_Transferase_(cytos"/>
    <property type="match status" value="1"/>
</dbReference>
<comment type="similarity">
    <text evidence="1">Belongs to the GST superfamily.</text>
</comment>
<gene>
    <name evidence="4" type="primary">GTT1</name>
    <name evidence="4" type="ORF">Plec18167_003795</name>
</gene>
<proteinExistence type="inferred from homology"/>
<feature type="domain" description="GST N-terminal" evidence="2">
    <location>
        <begin position="8"/>
        <end position="95"/>
    </location>
</feature>
<dbReference type="CDD" id="cd03046">
    <property type="entry name" value="GST_N_GTT1_like"/>
    <property type="match status" value="1"/>
</dbReference>
<reference evidence="4 5" key="1">
    <citation type="journal article" date="2024" name="IMA Fungus">
        <title>IMA Genome - F19 : A genome assembly and annotation guide to empower mycologists, including annotated draft genome sequences of Ceratocystis pirilliformis, Diaporthe australafricana, Fusarium ophioides, Paecilomyces lecythidis, and Sporothrix stenoceras.</title>
        <authorList>
            <person name="Aylward J."/>
            <person name="Wilson A.M."/>
            <person name="Visagie C.M."/>
            <person name="Spraker J."/>
            <person name="Barnes I."/>
            <person name="Buitendag C."/>
            <person name="Ceriani C."/>
            <person name="Del Mar Angel L."/>
            <person name="du Plessis D."/>
            <person name="Fuchs T."/>
            <person name="Gasser K."/>
            <person name="Kramer D."/>
            <person name="Li W."/>
            <person name="Munsamy K."/>
            <person name="Piso A."/>
            <person name="Price J.L."/>
            <person name="Sonnekus B."/>
            <person name="Thomas C."/>
            <person name="van der Nest A."/>
            <person name="van Dijk A."/>
            <person name="van Heerden A."/>
            <person name="van Vuuren N."/>
            <person name="Yilmaz N."/>
            <person name="Duong T.A."/>
            <person name="van der Merwe N.A."/>
            <person name="Wingfield M.J."/>
            <person name="Wingfield B.D."/>
        </authorList>
    </citation>
    <scope>NUCLEOTIDE SEQUENCE [LARGE SCALE GENOMIC DNA]</scope>
    <source>
        <strain evidence="4 5">CMW 18167</strain>
    </source>
</reference>
<dbReference type="GO" id="GO:0004364">
    <property type="term" value="F:glutathione transferase activity"/>
    <property type="evidence" value="ECO:0007669"/>
    <property type="project" value="UniProtKB-EC"/>
</dbReference>
<dbReference type="InterPro" id="IPR010987">
    <property type="entry name" value="Glutathione-S-Trfase_C-like"/>
</dbReference>
<name>A0ABR3XXM6_9EURO</name>
<evidence type="ECO:0000259" key="2">
    <source>
        <dbReference type="PROSITE" id="PS50404"/>
    </source>
</evidence>
<evidence type="ECO:0000313" key="5">
    <source>
        <dbReference type="Proteomes" id="UP001583193"/>
    </source>
</evidence>
<dbReference type="EMBL" id="JAVDPF010000009">
    <property type="protein sequence ID" value="KAL1880391.1"/>
    <property type="molecule type" value="Genomic_DNA"/>
</dbReference>
<accession>A0ABR3XXM6</accession>
<dbReference type="PANTHER" id="PTHR44051">
    <property type="entry name" value="GLUTATHIONE S-TRANSFERASE-RELATED"/>
    <property type="match status" value="1"/>
</dbReference>
<dbReference type="Gene3D" id="3.40.30.10">
    <property type="entry name" value="Glutaredoxin"/>
    <property type="match status" value="1"/>
</dbReference>
<dbReference type="CDD" id="cd03189">
    <property type="entry name" value="GST_C_GTT1_like"/>
    <property type="match status" value="1"/>
</dbReference>
<dbReference type="SUPFAM" id="SSF47616">
    <property type="entry name" value="GST C-terminal domain-like"/>
    <property type="match status" value="1"/>
</dbReference>
<organism evidence="4 5">
    <name type="scientific">Paecilomyces lecythidis</name>
    <dbReference type="NCBI Taxonomy" id="3004212"/>
    <lineage>
        <taxon>Eukaryota</taxon>
        <taxon>Fungi</taxon>
        <taxon>Dikarya</taxon>
        <taxon>Ascomycota</taxon>
        <taxon>Pezizomycotina</taxon>
        <taxon>Eurotiomycetes</taxon>
        <taxon>Eurotiomycetidae</taxon>
        <taxon>Eurotiales</taxon>
        <taxon>Thermoascaceae</taxon>
        <taxon>Paecilomyces</taxon>
    </lineage>
</organism>
<keyword evidence="5" id="KW-1185">Reference proteome</keyword>
<dbReference type="InterPro" id="IPR036282">
    <property type="entry name" value="Glutathione-S-Trfase_C_sf"/>
</dbReference>
<dbReference type="Gene3D" id="1.20.1050.10">
    <property type="match status" value="1"/>
</dbReference>
<dbReference type="InterPro" id="IPR040079">
    <property type="entry name" value="Glutathione_S-Trfase"/>
</dbReference>
<dbReference type="InterPro" id="IPR004045">
    <property type="entry name" value="Glutathione_S-Trfase_N"/>
</dbReference>
<evidence type="ECO:0000313" key="4">
    <source>
        <dbReference type="EMBL" id="KAL1880391.1"/>
    </source>
</evidence>
<dbReference type="InterPro" id="IPR004046">
    <property type="entry name" value="GST_C"/>
</dbReference>
<comment type="caution">
    <text evidence="4">The sequence shown here is derived from an EMBL/GenBank/DDBJ whole genome shotgun (WGS) entry which is preliminary data.</text>
</comment>
<dbReference type="PANTHER" id="PTHR44051:SF9">
    <property type="entry name" value="GLUTATHIONE S-TRANSFERASE 1"/>
    <property type="match status" value="1"/>
</dbReference>